<name>A0A2T6BRA7_9FLAO</name>
<reference evidence="1 2" key="1">
    <citation type="submission" date="2018-04" db="EMBL/GenBank/DDBJ databases">
        <title>Genomic Encyclopedia of Archaeal and Bacterial Type Strains, Phase II (KMG-II): from individual species to whole genera.</title>
        <authorList>
            <person name="Goeker M."/>
        </authorList>
    </citation>
    <scope>NUCLEOTIDE SEQUENCE [LARGE SCALE GENOMIC DNA]</scope>
    <source>
        <strain evidence="1 2">DSM 25731</strain>
    </source>
</reference>
<sequence>MTKFDELLTNEYVNEYISMAKKMFSEPKIYDAKGNLSKRWYVYFYYRNPETGKMEKQKPIFKGANRFKTRAEHGSFKYLS</sequence>
<accession>A0A2T6BRA7</accession>
<dbReference type="EMBL" id="QBKT01000013">
    <property type="protein sequence ID" value="PTX58589.1"/>
    <property type="molecule type" value="Genomic_DNA"/>
</dbReference>
<comment type="caution">
    <text evidence="1">The sequence shown here is derived from an EMBL/GenBank/DDBJ whole genome shotgun (WGS) entry which is preliminary data.</text>
</comment>
<keyword evidence="2" id="KW-1185">Reference proteome</keyword>
<evidence type="ECO:0000313" key="2">
    <source>
        <dbReference type="Proteomes" id="UP000244090"/>
    </source>
</evidence>
<organism evidence="1 2">
    <name type="scientific">Kordia periserrulae</name>
    <dbReference type="NCBI Taxonomy" id="701523"/>
    <lineage>
        <taxon>Bacteria</taxon>
        <taxon>Pseudomonadati</taxon>
        <taxon>Bacteroidota</taxon>
        <taxon>Flavobacteriia</taxon>
        <taxon>Flavobacteriales</taxon>
        <taxon>Flavobacteriaceae</taxon>
        <taxon>Kordia</taxon>
    </lineage>
</organism>
<protein>
    <submittedName>
        <fullName evidence="1">Uncharacterized protein</fullName>
    </submittedName>
</protein>
<dbReference type="Proteomes" id="UP000244090">
    <property type="component" value="Unassembled WGS sequence"/>
</dbReference>
<dbReference type="RefSeq" id="WP_158269214.1">
    <property type="nucleotide sequence ID" value="NZ_QBKT01000013.1"/>
</dbReference>
<dbReference type="OrthoDB" id="9806835at2"/>
<proteinExistence type="predicted"/>
<dbReference type="AlphaFoldDB" id="A0A2T6BRA7"/>
<evidence type="ECO:0000313" key="1">
    <source>
        <dbReference type="EMBL" id="PTX58589.1"/>
    </source>
</evidence>
<gene>
    <name evidence="1" type="ORF">C8N46_11380</name>
</gene>